<dbReference type="EMBL" id="GL377307">
    <property type="protein sequence ID" value="EFI95957.1"/>
    <property type="molecule type" value="Genomic_DNA"/>
</dbReference>
<keyword evidence="1" id="KW-0378">Hydrolase</keyword>
<organism evidence="4">
    <name type="scientific">Schizophyllum commune (strain H4-8 / FGSC 9210)</name>
    <name type="common">Split gill fungus</name>
    <dbReference type="NCBI Taxonomy" id="578458"/>
    <lineage>
        <taxon>Eukaryota</taxon>
        <taxon>Fungi</taxon>
        <taxon>Dikarya</taxon>
        <taxon>Basidiomycota</taxon>
        <taxon>Agaricomycotina</taxon>
        <taxon>Agaricomycetes</taxon>
        <taxon>Agaricomycetidae</taxon>
        <taxon>Agaricales</taxon>
        <taxon>Schizophyllaceae</taxon>
        <taxon>Schizophyllum</taxon>
    </lineage>
</organism>
<dbReference type="AlphaFoldDB" id="D8Q725"/>
<evidence type="ECO:0000256" key="2">
    <source>
        <dbReference type="SAM" id="SignalP"/>
    </source>
</evidence>
<dbReference type="InterPro" id="IPR008928">
    <property type="entry name" value="6-hairpin_glycosidase_sf"/>
</dbReference>
<dbReference type="Pfam" id="PF07470">
    <property type="entry name" value="Glyco_hydro_88"/>
    <property type="match status" value="1"/>
</dbReference>
<dbReference type="GO" id="GO:0005975">
    <property type="term" value="P:carbohydrate metabolic process"/>
    <property type="evidence" value="ECO:0007669"/>
    <property type="project" value="InterPro"/>
</dbReference>
<dbReference type="KEGG" id="scm:SCHCO_02506303"/>
<evidence type="ECO:0000313" key="3">
    <source>
        <dbReference type="EMBL" id="EFI95957.1"/>
    </source>
</evidence>
<feature type="signal peptide" evidence="2">
    <location>
        <begin position="1"/>
        <end position="20"/>
    </location>
</feature>
<evidence type="ECO:0000313" key="4">
    <source>
        <dbReference type="Proteomes" id="UP000007431"/>
    </source>
</evidence>
<dbReference type="PANTHER" id="PTHR41814:SF1">
    <property type="entry name" value="CELLULASE"/>
    <property type="match status" value="1"/>
</dbReference>
<dbReference type="InterPro" id="IPR010905">
    <property type="entry name" value="Glyco_hydro_88"/>
</dbReference>
<dbReference type="eggNOG" id="ENOG502RZ5C">
    <property type="taxonomic scope" value="Eukaryota"/>
</dbReference>
<gene>
    <name evidence="3" type="ORF">SCHCODRAFT_16024</name>
</gene>
<sequence length="405" mass="44506">MQLIGSALALATAALPLVAAQDKSAEFLPESQISLVRERLDELSQLSWELGTRAEALLEHDAPQWSVFADRPLPPPHVVAPEDDSDGLQEVFAIARRVVTNRTIANGGIVGPQPLMMDGAAADPASNLVAVLLADWTGQDKGTVDYAGAAKDQLDFLWSANVSKTEDGAISHRVEPVSLWSDFPFMVPTSFAYAGVLSGNQSYVEEAYHQIKLYRNYLRDTAAGNLWHHIVYGWWTDAGHWATGNGWAAAGMLRILATIQHSIYAPLMLKEQADLTAWVKEIHTAVFPHLDETRIFLNYVDAPITDDNNFYDAAGTALLATTVYRYALMTGDTTHIPYAQAIREELSRKNGTEYAHFTPEGVLKPVVNPHDYSYQGDASAEGQAFIMMLDAVYKEWQAADNSGKL</sequence>
<dbReference type="Proteomes" id="UP000007431">
    <property type="component" value="Unassembled WGS sequence"/>
</dbReference>
<reference evidence="3 4" key="1">
    <citation type="journal article" date="2010" name="Nat. Biotechnol.">
        <title>Genome sequence of the model mushroom Schizophyllum commune.</title>
        <authorList>
            <person name="Ohm R.A."/>
            <person name="de Jong J.F."/>
            <person name="Lugones L.G."/>
            <person name="Aerts A."/>
            <person name="Kothe E."/>
            <person name="Stajich J.E."/>
            <person name="de Vries R.P."/>
            <person name="Record E."/>
            <person name="Levasseur A."/>
            <person name="Baker S.E."/>
            <person name="Bartholomew K.A."/>
            <person name="Coutinho P.M."/>
            <person name="Erdmann S."/>
            <person name="Fowler T.J."/>
            <person name="Gathman A.C."/>
            <person name="Lombard V."/>
            <person name="Henrissat B."/>
            <person name="Knabe N."/>
            <person name="Kuees U."/>
            <person name="Lilly W.W."/>
            <person name="Lindquist E."/>
            <person name="Lucas S."/>
            <person name="Magnuson J.K."/>
            <person name="Piumi F."/>
            <person name="Raudaskoski M."/>
            <person name="Salamov A."/>
            <person name="Schmutz J."/>
            <person name="Schwarze F.W.M.R."/>
            <person name="vanKuyk P.A."/>
            <person name="Horton J.S."/>
            <person name="Grigoriev I.V."/>
            <person name="Woesten H.A.B."/>
        </authorList>
    </citation>
    <scope>NUCLEOTIDE SEQUENCE [LARGE SCALE GENOMIC DNA]</scope>
    <source>
        <strain evidence="4">H4-8 / FGSC 9210</strain>
    </source>
</reference>
<dbReference type="SUPFAM" id="SSF48208">
    <property type="entry name" value="Six-hairpin glycosidases"/>
    <property type="match status" value="1"/>
</dbReference>
<dbReference type="Gene3D" id="1.50.10.10">
    <property type="match status" value="1"/>
</dbReference>
<protein>
    <recommendedName>
        <fullName evidence="5">Glycoside hydrolase family 105 protein</fullName>
    </recommendedName>
</protein>
<proteinExistence type="predicted"/>
<evidence type="ECO:0000256" key="1">
    <source>
        <dbReference type="ARBA" id="ARBA00022801"/>
    </source>
</evidence>
<dbReference type="GeneID" id="9592505"/>
<dbReference type="HOGENOM" id="CLU_037534_0_0_1"/>
<dbReference type="VEuPathDB" id="FungiDB:SCHCODRAFT_02506303"/>
<feature type="chain" id="PRO_5003120662" description="Glycoside hydrolase family 105 protein" evidence="2">
    <location>
        <begin position="21"/>
        <end position="405"/>
    </location>
</feature>
<dbReference type="OrthoDB" id="4138492at2759"/>
<keyword evidence="2" id="KW-0732">Signal</keyword>
<keyword evidence="4" id="KW-1185">Reference proteome</keyword>
<dbReference type="InParanoid" id="D8Q725"/>
<dbReference type="OMA" id="QSEFANT"/>
<dbReference type="GO" id="GO:0016787">
    <property type="term" value="F:hydrolase activity"/>
    <property type="evidence" value="ECO:0007669"/>
    <property type="project" value="UniProtKB-KW"/>
</dbReference>
<evidence type="ECO:0008006" key="5">
    <source>
        <dbReference type="Google" id="ProtNLM"/>
    </source>
</evidence>
<accession>D8Q725</accession>
<dbReference type="InterPro" id="IPR012341">
    <property type="entry name" value="6hp_glycosidase-like_sf"/>
</dbReference>
<name>D8Q725_SCHCM</name>
<dbReference type="PANTHER" id="PTHR41814">
    <property type="entry name" value="EXPRESSED PROTEIN"/>
    <property type="match status" value="1"/>
</dbReference>